<evidence type="ECO:0000259" key="3">
    <source>
        <dbReference type="Pfam" id="PF14289"/>
    </source>
</evidence>
<gene>
    <name evidence="4" type="ORF">H6B30_07825</name>
</gene>
<feature type="signal peptide" evidence="2">
    <location>
        <begin position="1"/>
        <end position="20"/>
    </location>
</feature>
<evidence type="ECO:0000256" key="2">
    <source>
        <dbReference type="SAM" id="SignalP"/>
    </source>
</evidence>
<dbReference type="InterPro" id="IPR025380">
    <property type="entry name" value="DUF4369"/>
</dbReference>
<feature type="region of interest" description="Disordered" evidence="1">
    <location>
        <begin position="231"/>
        <end position="271"/>
    </location>
</feature>
<protein>
    <submittedName>
        <fullName evidence="4">DUF4369 domain-containing protein</fullName>
    </submittedName>
</protein>
<accession>A0A938WMH1</accession>
<evidence type="ECO:0000313" key="4">
    <source>
        <dbReference type="EMBL" id="MBM6661657.1"/>
    </source>
</evidence>
<keyword evidence="5" id="KW-1185">Reference proteome</keyword>
<dbReference type="PROSITE" id="PS51257">
    <property type="entry name" value="PROKAR_LIPOPROTEIN"/>
    <property type="match status" value="1"/>
</dbReference>
<dbReference type="AlphaFoldDB" id="A0A938WMH1"/>
<evidence type="ECO:0000313" key="5">
    <source>
        <dbReference type="Proteomes" id="UP000764045"/>
    </source>
</evidence>
<name>A0A938WMH1_9BACT</name>
<keyword evidence="2" id="KW-0732">Signal</keyword>
<evidence type="ECO:0000256" key="1">
    <source>
        <dbReference type="SAM" id="MobiDB-lite"/>
    </source>
</evidence>
<reference evidence="4 5" key="1">
    <citation type="journal article" date="2021" name="Sci. Rep.">
        <title>The distribution of antibiotic resistance genes in chicken gut microbiota commensals.</title>
        <authorList>
            <person name="Juricova H."/>
            <person name="Matiasovicova J."/>
            <person name="Kubasova T."/>
            <person name="Cejkova D."/>
            <person name="Rychlik I."/>
        </authorList>
    </citation>
    <scope>NUCLEOTIDE SEQUENCE [LARGE SCALE GENOMIC DNA]</scope>
    <source>
        <strain evidence="4 5">An819</strain>
    </source>
</reference>
<sequence length="271" mass="29638">MTKLLYALTAVAVLTSCANSYNVEGSSSVSSLDGSKLYLKTVTDNELQSLDSCAVLHGEFHFSGVLDTVRMATLFMDNEGLLPVVLEKGDIRIKIDNAGQSVSGTPMNDRLYEFLDKHKQLANQMGELSHKQSQMLLDGIDEAVINETLSAEAAKITREEDRLVTTFIVDNFDNVLGPGVFMMITSGFRYPILTPQIEDIMSKATDKFKNDPYVKEYYRTASENEARMQGFDIPSADGAGQHSQSLPADSLGMAPGRADSSRVAPGLDLQH</sequence>
<feature type="chain" id="PRO_5038073015" evidence="2">
    <location>
        <begin position="21"/>
        <end position="271"/>
    </location>
</feature>
<comment type="caution">
    <text evidence="4">The sequence shown here is derived from an EMBL/GenBank/DDBJ whole genome shotgun (WGS) entry which is preliminary data.</text>
</comment>
<feature type="domain" description="DUF4369" evidence="3">
    <location>
        <begin position="21"/>
        <end position="110"/>
    </location>
</feature>
<organism evidence="4 5">
    <name type="scientific">Marseilla massiliensis</name>
    <dbReference type="NCBI Taxonomy" id="1841864"/>
    <lineage>
        <taxon>Bacteria</taxon>
        <taxon>Pseudomonadati</taxon>
        <taxon>Bacteroidota</taxon>
        <taxon>Bacteroidia</taxon>
        <taxon>Bacteroidales</taxon>
        <taxon>Prevotellaceae</taxon>
        <taxon>Marseilla</taxon>
    </lineage>
</organism>
<dbReference type="Proteomes" id="UP000764045">
    <property type="component" value="Unassembled WGS sequence"/>
</dbReference>
<dbReference type="Pfam" id="PF14289">
    <property type="entry name" value="DUF4369"/>
    <property type="match status" value="1"/>
</dbReference>
<dbReference type="EMBL" id="JACJJL010000011">
    <property type="protein sequence ID" value="MBM6661657.1"/>
    <property type="molecule type" value="Genomic_DNA"/>
</dbReference>
<dbReference type="RefSeq" id="WP_205109317.1">
    <property type="nucleotide sequence ID" value="NZ_JACJJL010000011.1"/>
</dbReference>
<proteinExistence type="predicted"/>